<name>A0A4Z1EHJ6_9HELO</name>
<keyword evidence="3" id="KW-1185">Reference proteome</keyword>
<organism evidence="2 3">
    <name type="scientific">Botrytis tulipae</name>
    <dbReference type="NCBI Taxonomy" id="87230"/>
    <lineage>
        <taxon>Eukaryota</taxon>
        <taxon>Fungi</taxon>
        <taxon>Dikarya</taxon>
        <taxon>Ascomycota</taxon>
        <taxon>Pezizomycotina</taxon>
        <taxon>Leotiomycetes</taxon>
        <taxon>Helotiales</taxon>
        <taxon>Sclerotiniaceae</taxon>
        <taxon>Botrytis</taxon>
    </lineage>
</organism>
<reference evidence="2 3" key="1">
    <citation type="submission" date="2017-12" db="EMBL/GenBank/DDBJ databases">
        <title>Comparative genomics of Botrytis spp.</title>
        <authorList>
            <person name="Valero-Jimenez C.A."/>
            <person name="Tapia P."/>
            <person name="Veloso J."/>
            <person name="Silva-Moreno E."/>
            <person name="Staats M."/>
            <person name="Valdes J.H."/>
            <person name="Van Kan J.A.L."/>
        </authorList>
    </citation>
    <scope>NUCLEOTIDE SEQUENCE [LARGE SCALE GENOMIC DNA]</scope>
    <source>
        <strain evidence="2 3">Bt9001</strain>
    </source>
</reference>
<evidence type="ECO:0000313" key="3">
    <source>
        <dbReference type="Proteomes" id="UP000297777"/>
    </source>
</evidence>
<accession>A0A4Z1EHJ6</accession>
<feature type="region of interest" description="Disordered" evidence="1">
    <location>
        <begin position="1"/>
        <end position="74"/>
    </location>
</feature>
<sequence length="74" mass="8292">MTGGQLSSPVSTRSAELLCRHQGGKSPEQYDKRVQHIKRGSHLKYQEDTGGDKHNGELDDSGQHCADSKWEELR</sequence>
<evidence type="ECO:0000256" key="1">
    <source>
        <dbReference type="SAM" id="MobiDB-lite"/>
    </source>
</evidence>
<proteinExistence type="predicted"/>
<feature type="compositionally biased region" description="Polar residues" evidence="1">
    <location>
        <begin position="1"/>
        <end position="14"/>
    </location>
</feature>
<dbReference type="EMBL" id="PQXH01000190">
    <property type="protein sequence ID" value="TGO08821.1"/>
    <property type="molecule type" value="Genomic_DNA"/>
</dbReference>
<evidence type="ECO:0000313" key="2">
    <source>
        <dbReference type="EMBL" id="TGO08821.1"/>
    </source>
</evidence>
<comment type="caution">
    <text evidence="2">The sequence shown here is derived from an EMBL/GenBank/DDBJ whole genome shotgun (WGS) entry which is preliminary data.</text>
</comment>
<feature type="compositionally biased region" description="Basic and acidic residues" evidence="1">
    <location>
        <begin position="44"/>
        <end position="57"/>
    </location>
</feature>
<protein>
    <submittedName>
        <fullName evidence="2">Uncharacterized protein</fullName>
    </submittedName>
</protein>
<dbReference type="AlphaFoldDB" id="A0A4Z1EHJ6"/>
<gene>
    <name evidence="2" type="ORF">BTUL_0190g00040</name>
</gene>
<dbReference type="Proteomes" id="UP000297777">
    <property type="component" value="Unassembled WGS sequence"/>
</dbReference>